<evidence type="ECO:0000259" key="13">
    <source>
        <dbReference type="PROSITE" id="PS01186"/>
    </source>
</evidence>
<feature type="repeat" description="LDL-receptor class B" evidence="12">
    <location>
        <begin position="452"/>
        <end position="495"/>
    </location>
</feature>
<dbReference type="InterPro" id="IPR011042">
    <property type="entry name" value="6-blade_b-propeller_TolB-like"/>
</dbReference>
<dbReference type="Gene3D" id="2.120.10.30">
    <property type="entry name" value="TolB, C-terminal domain"/>
    <property type="match status" value="4"/>
</dbReference>
<dbReference type="Gene3D" id="4.10.400.10">
    <property type="entry name" value="Low-density Lipoprotein Receptor"/>
    <property type="match status" value="2"/>
</dbReference>
<evidence type="ECO:0000313" key="14">
    <source>
        <dbReference type="EMBL" id="EDV28584.1"/>
    </source>
</evidence>
<dbReference type="SUPFAM" id="SSF57196">
    <property type="entry name" value="EGF/Laminin"/>
    <property type="match status" value="1"/>
</dbReference>
<evidence type="ECO:0000256" key="12">
    <source>
        <dbReference type="PROSITE-ProRule" id="PRU00461"/>
    </source>
</evidence>
<name>B3RKE8_TRIAD</name>
<dbReference type="SMART" id="SM00181">
    <property type="entry name" value="EGF"/>
    <property type="match status" value="4"/>
</dbReference>
<dbReference type="InterPro" id="IPR000742">
    <property type="entry name" value="EGF"/>
</dbReference>
<organism evidence="14 15">
    <name type="scientific">Trichoplax adhaerens</name>
    <name type="common">Trichoplax reptans</name>
    <dbReference type="NCBI Taxonomy" id="10228"/>
    <lineage>
        <taxon>Eukaryota</taxon>
        <taxon>Metazoa</taxon>
        <taxon>Placozoa</taxon>
        <taxon>Uniplacotomia</taxon>
        <taxon>Trichoplacea</taxon>
        <taxon>Trichoplacidae</taxon>
        <taxon>Trichoplax</taxon>
    </lineage>
</organism>
<dbReference type="GO" id="GO:0006897">
    <property type="term" value="P:endocytosis"/>
    <property type="evidence" value="ECO:0007669"/>
    <property type="project" value="UniProtKB-KW"/>
</dbReference>
<reference evidence="14 15" key="1">
    <citation type="journal article" date="2008" name="Nature">
        <title>The Trichoplax genome and the nature of placozoans.</title>
        <authorList>
            <person name="Srivastava M."/>
            <person name="Begovic E."/>
            <person name="Chapman J."/>
            <person name="Putnam N.H."/>
            <person name="Hellsten U."/>
            <person name="Kawashima T."/>
            <person name="Kuo A."/>
            <person name="Mitros T."/>
            <person name="Salamov A."/>
            <person name="Carpenter M.L."/>
            <person name="Signorovitch A.Y."/>
            <person name="Moreno M.A."/>
            <person name="Kamm K."/>
            <person name="Grimwood J."/>
            <person name="Schmutz J."/>
            <person name="Shapiro H."/>
            <person name="Grigoriev I.V."/>
            <person name="Buss L.W."/>
            <person name="Schierwater B."/>
            <person name="Dellaporta S.L."/>
            <person name="Rokhsar D.S."/>
        </authorList>
    </citation>
    <scope>NUCLEOTIDE SEQUENCE [LARGE SCALE GENOMIC DNA]</scope>
    <source>
        <strain evidence="14 15">Grell-BS-1999</strain>
    </source>
</reference>
<dbReference type="OMA" id="LYWTDMQ"/>
<dbReference type="InterPro" id="IPR000033">
    <property type="entry name" value="LDLR_classB_rpt"/>
</dbReference>
<sequence length="1355" mass="154446">SAGYLIYTNPSEIRIVDTNGKGDRLLISGLHYAVAIDYHLKKKAVYWTDSKTGRISHFNYKDMSALKNNAHYTALEAKVVPNLQFDSLAGIAVDWINDKLYFIDDDNHRIYVSNLDGTNAKALFTEGIAYPRAIAVDPLQGYIYWTEWGDKNKIVRAAMDGSAKQIIRSDNMYWPNGLSIDYLTEKLFFTDGYTKAIYRLDLNGSNFVSIKSNLQHPHDITVHGKRLFWTDWEAFAIQSCHKTSGKEGRKIITGNKTPLGIKSLAPKHQPRAHNPCGHNNGNCSHLCLISPSQGNNSQSTGYTCACPTGVSFKSGKVCHSGPINFLLITRRSDLRWMSLDAPQFIDVRINIQDIKHAFDVTYDPVDHYIYWADNIIQAILRAKLDGSGASVIIPNIQSPEGLAIDWIARTIYWTDKIEKKIEVATLNGTQRKTIIKTDLDTPRAIAIDPFRGYIFWSDWGKVPKIERAYLDGSDRKVIVNDSIVWPNGIAIDYDKQILYWADADRDTIEISDLNGHGRKTLVKNNLFHVFGLTLQGDYIYYSDWIKRKVERIHKSNPTTPEVVYHRSDLMGLAAVDLAFYQRAGAGNNTCAHKNGGCSHYCFFRGSGHICSCPFGYELQEDEKTCFVPNAFFLLLTSKQLYRLSLNDRYDIKKLPINGIQGGSGLSFDSRTEEVYWSDIELKQISSSYLNGTNRNVIIEFDLASPNSIAFDWTTKYIYWTDNILNRIEVTKSDGTARKILIWQDLYKPSYLVIHPKEGLLFWVNHNSNVLDGAKIERSTLAGTERKTIVEVAGIPVSLEIDFDNDRIFWIDSTRKRIYSASLLGTNLEMIPEFMSSSNFLSIYEDKLYWIDSKESHIMKANKTNFQREHVHDLRNFDDHPNNLLVYHKNRQKHGSACDKPRNPCRELCLSISSKDAVCECSTHLVAKGGKCTEPNAYLLFAQQETISKADLDGKSNPHTLLPIQDMHHQIHSITYDEVQKYYYWIDKNDQGHSVINRAAKSTSELVEYQEVVNEKKQDIYDIALDSVNRYLFWSSENLHSIQVAKIGEWKSYYAVIGYQYAPRSIAIDPYKSHIYWIHAGSADSPKIYRCNYDATYSAILIENELYQPTSLTIDISNSSNRLYWIDLGTRTISSARSDGTNRHDLDFNVKSPINPYSVAIYSKYIYWADLQDSAIYRSYKLPKSPLYAVPQLVFNRLSDLTGINVVNNFNMKACSNHNCTHLCIVDSYQKSTFRCSCPFGYRILNDSRTCQEIKECGKGEFKCRSPSISTCINEKSRCDNIINCIDNSDEINCPKCSPFQFHCKNDKCIPWHKKCDGINDCDDNSDEFSCGRWTSITISLLITVAKMLALIFGYS</sequence>
<dbReference type="SUPFAM" id="SSF57424">
    <property type="entry name" value="LDL receptor-like module"/>
    <property type="match status" value="2"/>
</dbReference>
<feature type="disulfide bond" evidence="11">
    <location>
        <begin position="1278"/>
        <end position="1293"/>
    </location>
</feature>
<feature type="repeat" description="LDL-receptor class B" evidence="12">
    <location>
        <begin position="672"/>
        <end position="714"/>
    </location>
</feature>
<keyword evidence="2" id="KW-1003">Cell membrane</keyword>
<dbReference type="Pfam" id="PF00058">
    <property type="entry name" value="Ldl_recept_b"/>
    <property type="match status" value="6"/>
</dbReference>
<dbReference type="KEGG" id="tad:TRIADDRAFT_19424"/>
<evidence type="ECO:0000256" key="3">
    <source>
        <dbReference type="ARBA" id="ARBA00022536"/>
    </source>
</evidence>
<evidence type="ECO:0000256" key="6">
    <source>
        <dbReference type="ARBA" id="ARBA00022737"/>
    </source>
</evidence>
<dbReference type="InterPro" id="IPR023415">
    <property type="entry name" value="LDLR_class-A_CS"/>
</dbReference>
<keyword evidence="4" id="KW-0254">Endocytosis</keyword>
<dbReference type="Pfam" id="PF00057">
    <property type="entry name" value="Ldl_recept_a"/>
    <property type="match status" value="2"/>
</dbReference>
<dbReference type="InterPro" id="IPR050778">
    <property type="entry name" value="Cueball_EGF_LRP_Nidogen"/>
</dbReference>
<dbReference type="CDD" id="cd00112">
    <property type="entry name" value="LDLa"/>
    <property type="match status" value="2"/>
</dbReference>
<evidence type="ECO:0000256" key="5">
    <source>
        <dbReference type="ARBA" id="ARBA00022729"/>
    </source>
</evidence>
<feature type="non-terminal residue" evidence="14">
    <location>
        <position position="1"/>
    </location>
</feature>
<feature type="disulfide bond" evidence="11">
    <location>
        <begin position="1303"/>
        <end position="1321"/>
    </location>
</feature>
<dbReference type="GeneID" id="6749001"/>
<dbReference type="EMBL" id="DS985241">
    <property type="protein sequence ID" value="EDV28584.1"/>
    <property type="molecule type" value="Genomic_DNA"/>
</dbReference>
<feature type="repeat" description="LDL-receptor class B" evidence="12">
    <location>
        <begin position="98"/>
        <end position="140"/>
    </location>
</feature>
<dbReference type="CTD" id="6749001"/>
<feature type="repeat" description="LDL-receptor class B" evidence="12">
    <location>
        <begin position="141"/>
        <end position="184"/>
    </location>
</feature>
<dbReference type="FunCoup" id="B3RKE8">
    <property type="interactions" value="982"/>
</dbReference>
<dbReference type="PROSITE" id="PS50068">
    <property type="entry name" value="LDLRA_2"/>
    <property type="match status" value="2"/>
</dbReference>
<keyword evidence="8 11" id="KW-1015">Disulfide bond</keyword>
<evidence type="ECO:0000256" key="2">
    <source>
        <dbReference type="ARBA" id="ARBA00022475"/>
    </source>
</evidence>
<dbReference type="eggNOG" id="KOG1215">
    <property type="taxonomic scope" value="Eukaryota"/>
</dbReference>
<dbReference type="SMART" id="SM00192">
    <property type="entry name" value="LDLa"/>
    <property type="match status" value="2"/>
</dbReference>
<dbReference type="SUPFAM" id="SSF63825">
    <property type="entry name" value="YWTD domain"/>
    <property type="match status" value="4"/>
</dbReference>
<dbReference type="FunFam" id="2.120.10.30:FF:000132">
    <property type="entry name" value="Uncharacterized protein"/>
    <property type="match status" value="1"/>
</dbReference>
<dbReference type="PRINTS" id="PR00261">
    <property type="entry name" value="LDLRECEPTOR"/>
</dbReference>
<dbReference type="OrthoDB" id="72419at2759"/>
<feature type="domain" description="EGF-like" evidence="13">
    <location>
        <begin position="1235"/>
        <end position="1250"/>
    </location>
</feature>
<keyword evidence="3" id="KW-0245">EGF-like domain</keyword>
<dbReference type="PANTHER" id="PTHR46513">
    <property type="entry name" value="VITELLOGENIN RECEPTOR-LIKE PROTEIN-RELATED-RELATED"/>
    <property type="match status" value="1"/>
</dbReference>
<keyword evidence="7" id="KW-0472">Membrane</keyword>
<dbReference type="InterPro" id="IPR002172">
    <property type="entry name" value="LDrepeatLR_classA_rpt"/>
</dbReference>
<dbReference type="RefSeq" id="XP_002107786.1">
    <property type="nucleotide sequence ID" value="XM_002107750.1"/>
</dbReference>
<keyword evidence="9" id="KW-0675">Receptor</keyword>
<comment type="caution">
    <text evidence="11">Lacks conserved residue(s) required for the propagation of feature annotation.</text>
</comment>
<dbReference type="HOGENOM" id="CLU_002489_1_0_1"/>
<feature type="repeat" description="LDL-receptor class B" evidence="12">
    <location>
        <begin position="409"/>
        <end position="451"/>
    </location>
</feature>
<dbReference type="InParanoid" id="B3RKE8"/>
<gene>
    <name evidence="14" type="ORF">TRIADDRAFT_19424</name>
</gene>
<dbReference type="FunFam" id="4.10.400.10:FF:000065">
    <property type="entry name" value="Transmembrane protease serine 7"/>
    <property type="match status" value="1"/>
</dbReference>
<evidence type="ECO:0000256" key="9">
    <source>
        <dbReference type="ARBA" id="ARBA00023170"/>
    </source>
</evidence>
<dbReference type="Gene3D" id="2.10.25.10">
    <property type="entry name" value="Laminin"/>
    <property type="match status" value="1"/>
</dbReference>
<evidence type="ECO:0000256" key="7">
    <source>
        <dbReference type="ARBA" id="ARBA00023136"/>
    </source>
</evidence>
<dbReference type="STRING" id="10228.B3RKE8"/>
<evidence type="ECO:0000256" key="4">
    <source>
        <dbReference type="ARBA" id="ARBA00022583"/>
    </source>
</evidence>
<feature type="repeat" description="LDL-receptor class B" evidence="12">
    <location>
        <begin position="496"/>
        <end position="538"/>
    </location>
</feature>
<dbReference type="Pfam" id="PF16472">
    <property type="entry name" value="DUF5050"/>
    <property type="match status" value="1"/>
</dbReference>
<proteinExistence type="predicted"/>
<feature type="repeat" description="LDL-receptor class B" evidence="12">
    <location>
        <begin position="715"/>
        <end position="757"/>
    </location>
</feature>
<evidence type="ECO:0000256" key="11">
    <source>
        <dbReference type="PROSITE-ProRule" id="PRU00124"/>
    </source>
</evidence>
<keyword evidence="15" id="KW-1185">Reference proteome</keyword>
<dbReference type="PANTHER" id="PTHR46513:SF41">
    <property type="entry name" value="LOW-DENSITY LIPOPROTEIN RECEPTOR-RELATED PROTEIN"/>
    <property type="match status" value="1"/>
</dbReference>
<evidence type="ECO:0000256" key="10">
    <source>
        <dbReference type="ARBA" id="ARBA00023180"/>
    </source>
</evidence>
<comment type="subcellular location">
    <subcellularLocation>
        <location evidence="1">Cell membrane</location>
        <topology evidence="1">Single-pass type I membrane protein</topology>
    </subcellularLocation>
</comment>
<keyword evidence="10" id="KW-0325">Glycoprotein</keyword>
<dbReference type="PhylomeDB" id="B3RKE8"/>
<dbReference type="GO" id="GO:0005886">
    <property type="term" value="C:plasma membrane"/>
    <property type="evidence" value="ECO:0007669"/>
    <property type="project" value="UniProtKB-SubCell"/>
</dbReference>
<evidence type="ECO:0000313" key="15">
    <source>
        <dbReference type="Proteomes" id="UP000009022"/>
    </source>
</evidence>
<dbReference type="SMART" id="SM00135">
    <property type="entry name" value="LY"/>
    <property type="match status" value="19"/>
</dbReference>
<feature type="repeat" description="LDL-receptor class B" evidence="12">
    <location>
        <begin position="367"/>
        <end position="408"/>
    </location>
</feature>
<feature type="disulfide bond" evidence="11">
    <location>
        <begin position="1315"/>
        <end position="1330"/>
    </location>
</feature>
<keyword evidence="5" id="KW-0732">Signal</keyword>
<dbReference type="FunFam" id="2.120.10.30:FF:000241">
    <property type="entry name" value="Low-density lipoprotein receptor-related protein 6"/>
    <property type="match status" value="1"/>
</dbReference>
<dbReference type="FunFam" id="2.120.10.30:FF:000008">
    <property type="entry name" value="Low-density lipoprotein receptor-related protein 4"/>
    <property type="match status" value="1"/>
</dbReference>
<evidence type="ECO:0000256" key="1">
    <source>
        <dbReference type="ARBA" id="ARBA00004251"/>
    </source>
</evidence>
<keyword evidence="6" id="KW-0677">Repeat</keyword>
<dbReference type="InterPro" id="IPR036055">
    <property type="entry name" value="LDL_receptor-like_sf"/>
</dbReference>
<feature type="disulfide bond" evidence="11">
    <location>
        <begin position="1296"/>
        <end position="1308"/>
    </location>
</feature>
<feature type="repeat" description="LDL-receptor class B" evidence="12">
    <location>
        <begin position="1072"/>
        <end position="1117"/>
    </location>
</feature>
<dbReference type="InterPro" id="IPR032485">
    <property type="entry name" value="LRP1-like_beta_prop"/>
</dbReference>
<dbReference type="Proteomes" id="UP000009022">
    <property type="component" value="Unassembled WGS sequence"/>
</dbReference>
<dbReference type="PROSITE" id="PS01209">
    <property type="entry name" value="LDLRA_1"/>
    <property type="match status" value="1"/>
</dbReference>
<dbReference type="Pfam" id="PF14670">
    <property type="entry name" value="FXa_inhibition"/>
    <property type="match status" value="1"/>
</dbReference>
<evidence type="ECO:0000256" key="8">
    <source>
        <dbReference type="ARBA" id="ARBA00023157"/>
    </source>
</evidence>
<dbReference type="PROSITE" id="PS51120">
    <property type="entry name" value="LDLRB"/>
    <property type="match status" value="9"/>
</dbReference>
<protein>
    <recommendedName>
        <fullName evidence="13">EGF-like domain-containing protein</fullName>
    </recommendedName>
</protein>
<accession>B3RKE8</accession>
<dbReference type="PROSITE" id="PS01186">
    <property type="entry name" value="EGF_2"/>
    <property type="match status" value="1"/>
</dbReference>